<feature type="compositionally biased region" description="Polar residues" evidence="2">
    <location>
        <begin position="761"/>
        <end position="772"/>
    </location>
</feature>
<dbReference type="Pfam" id="PF13424">
    <property type="entry name" value="TPR_12"/>
    <property type="match status" value="4"/>
</dbReference>
<feature type="compositionally biased region" description="Gly residues" evidence="2">
    <location>
        <begin position="740"/>
        <end position="754"/>
    </location>
</feature>
<dbReference type="SUPFAM" id="SSF48452">
    <property type="entry name" value="TPR-like"/>
    <property type="match status" value="3"/>
</dbReference>
<feature type="repeat" description="TPR" evidence="1">
    <location>
        <begin position="81"/>
        <end position="114"/>
    </location>
</feature>
<keyword evidence="3" id="KW-0732">Signal</keyword>
<feature type="region of interest" description="Disordered" evidence="2">
    <location>
        <begin position="717"/>
        <end position="772"/>
    </location>
</feature>
<keyword evidence="6" id="KW-1185">Reference proteome</keyword>
<reference evidence="5 6" key="1">
    <citation type="submission" date="2022-04" db="EMBL/GenBank/DDBJ databases">
        <title>Positive selection, recombination, and allopatry shape intraspecific diversity of widespread and dominant cyanobacteria.</title>
        <authorList>
            <person name="Wei J."/>
            <person name="Shu W."/>
            <person name="Hu C."/>
        </authorList>
    </citation>
    <scope>NUCLEOTIDE SEQUENCE [LARGE SCALE GENOMIC DNA]</scope>
    <source>
        <strain evidence="5 6">AS-A4</strain>
    </source>
</reference>
<gene>
    <name evidence="5" type="ORF">NDI38_02350</name>
</gene>
<dbReference type="PROSITE" id="PS50293">
    <property type="entry name" value="TPR_REGION"/>
    <property type="match status" value="1"/>
</dbReference>
<dbReference type="Pfam" id="PF12770">
    <property type="entry name" value="CHAT"/>
    <property type="match status" value="1"/>
</dbReference>
<dbReference type="SMART" id="SM00028">
    <property type="entry name" value="TPR"/>
    <property type="match status" value="10"/>
</dbReference>
<dbReference type="PANTHER" id="PTHR10098">
    <property type="entry name" value="RAPSYN-RELATED"/>
    <property type="match status" value="1"/>
</dbReference>
<dbReference type="RefSeq" id="WP_242033727.1">
    <property type="nucleotide sequence ID" value="NZ_JAMPLM010000001.1"/>
</dbReference>
<accession>A0ABV0KDH3</accession>
<name>A0ABV0KDH3_9CYAN</name>
<proteinExistence type="predicted"/>
<feature type="domain" description="CHAT" evidence="4">
    <location>
        <begin position="648"/>
        <end position="977"/>
    </location>
</feature>
<feature type="signal peptide" evidence="3">
    <location>
        <begin position="1"/>
        <end position="26"/>
    </location>
</feature>
<feature type="chain" id="PRO_5045492445" evidence="3">
    <location>
        <begin position="27"/>
        <end position="979"/>
    </location>
</feature>
<dbReference type="Gene3D" id="1.25.40.10">
    <property type="entry name" value="Tetratricopeptide repeat domain"/>
    <property type="match status" value="3"/>
</dbReference>
<evidence type="ECO:0000256" key="3">
    <source>
        <dbReference type="SAM" id="SignalP"/>
    </source>
</evidence>
<sequence>MQLYRIVFIVAVTAFCHTALVPFVKADSPLAQQNGSRQTEADQLLEQGTQQYRTGQPTQAIATLQQALKLYQALADQPKVVKTLRNLGNAYSVMTNYPQAVAFYEQSLDLARKTKNLEGEAAALGNLGVIAINLGKADKAAEYYQQALTLYRQIKDRLGEGQMIGNLAEIAVNQRDYPKAIAAYQQAIVVAREIKDRRLEANSLGGLSVVYAGLGDQATSIDYSQQQLTLTRSLDDRLGIAAALNNLGTNHYALSNYGKAIDYLDQRLVIARQIQDRLGEAQSLGNLSTVYYDLGDYNQAIDTAFKGLAIARDIQNPLLEASFLTKLGNLYLIVQDFPKAIEYHEKRLATGRAMKDTNSVTTAFTNLGNVYRSMGQYEKAIDYHQQALVLARQSNDKASESSALANLGVEYDELSQSDKAVTSYQQALAIARATKDRATEGLVLNNLGKALFRLGKLTEAESALTSSLTLWESLRANLGNNDRNQISLFEQQARTYRLLQRVLVAQNKTDAALEIAERGRARAFVALLSRRLAGGETKPAAVPATPPPTIAQIKQIAKAQNSTLVQYSITYEDILIDGKVQPREAELLIWAIAPDGTITFRNVDLTTQAKGRFALGDLVASSRETIGVSGRGSSAPKNTAPAEDLAKSQGLYQLLIQPIADALPKDPNARVTFIPQQSLFLVPFAALQDPAGKYLIERHTILTAPSIQVLALTQQQRERGGERGVSSEGGEVRRAEGVRGIRGAGGVRGAGGASRGEEQGVRTTNLPGSPLPTSGSLVVGNPTMPFLATQAGEPAEQLGSLPGAELEAAAIAPLLGTQAITGDRATKAAIVQRMPQERIIHLATHGLLDDLKGLGIPGAIALAPSGKDNGFLTADEILDLKLKAELVVLSACDTGRGRLTGDGVIGLSRSFIAAGVPSLVVSLWAVPDAPTAFLMTAFYQNLTQTPDKAQALRRAMLDTLKQYPKPQDWAAFTLIGEAE</sequence>
<feature type="compositionally biased region" description="Basic and acidic residues" evidence="2">
    <location>
        <begin position="730"/>
        <end position="739"/>
    </location>
</feature>
<feature type="repeat" description="TPR" evidence="1">
    <location>
        <begin position="401"/>
        <end position="434"/>
    </location>
</feature>
<evidence type="ECO:0000259" key="4">
    <source>
        <dbReference type="Pfam" id="PF12770"/>
    </source>
</evidence>
<feature type="repeat" description="TPR" evidence="1">
    <location>
        <begin position="121"/>
        <end position="154"/>
    </location>
</feature>
<dbReference type="InterPro" id="IPR024983">
    <property type="entry name" value="CHAT_dom"/>
</dbReference>
<dbReference type="Pfam" id="PF13174">
    <property type="entry name" value="TPR_6"/>
    <property type="match status" value="1"/>
</dbReference>
<evidence type="ECO:0000313" key="6">
    <source>
        <dbReference type="Proteomes" id="UP001476950"/>
    </source>
</evidence>
<dbReference type="PANTHER" id="PTHR10098:SF108">
    <property type="entry name" value="TETRATRICOPEPTIDE REPEAT PROTEIN 28"/>
    <property type="match status" value="1"/>
</dbReference>
<comment type="caution">
    <text evidence="5">The sequence shown here is derived from an EMBL/GenBank/DDBJ whole genome shotgun (WGS) entry which is preliminary data.</text>
</comment>
<dbReference type="PROSITE" id="PS50005">
    <property type="entry name" value="TPR"/>
    <property type="match status" value="4"/>
</dbReference>
<dbReference type="Pfam" id="PF13374">
    <property type="entry name" value="TPR_10"/>
    <property type="match status" value="1"/>
</dbReference>
<keyword evidence="1" id="KW-0802">TPR repeat</keyword>
<dbReference type="Proteomes" id="UP001476950">
    <property type="component" value="Unassembled WGS sequence"/>
</dbReference>
<evidence type="ECO:0000313" key="5">
    <source>
        <dbReference type="EMBL" id="MEP1057260.1"/>
    </source>
</evidence>
<organism evidence="5 6">
    <name type="scientific">Stenomitos frigidus AS-A4</name>
    <dbReference type="NCBI Taxonomy" id="2933935"/>
    <lineage>
        <taxon>Bacteria</taxon>
        <taxon>Bacillati</taxon>
        <taxon>Cyanobacteriota</taxon>
        <taxon>Cyanophyceae</taxon>
        <taxon>Leptolyngbyales</taxon>
        <taxon>Leptolyngbyaceae</taxon>
        <taxon>Stenomitos</taxon>
    </lineage>
</organism>
<evidence type="ECO:0000256" key="1">
    <source>
        <dbReference type="PROSITE-ProRule" id="PRU00339"/>
    </source>
</evidence>
<protein>
    <submittedName>
        <fullName evidence="5">CHAT domain-containing protein</fullName>
    </submittedName>
</protein>
<feature type="repeat" description="TPR" evidence="1">
    <location>
        <begin position="361"/>
        <end position="394"/>
    </location>
</feature>
<dbReference type="InterPro" id="IPR019734">
    <property type="entry name" value="TPR_rpt"/>
</dbReference>
<dbReference type="InterPro" id="IPR011990">
    <property type="entry name" value="TPR-like_helical_dom_sf"/>
</dbReference>
<dbReference type="EMBL" id="JAMPLM010000001">
    <property type="protein sequence ID" value="MEP1057260.1"/>
    <property type="molecule type" value="Genomic_DNA"/>
</dbReference>
<evidence type="ECO:0000256" key="2">
    <source>
        <dbReference type="SAM" id="MobiDB-lite"/>
    </source>
</evidence>